<keyword evidence="1" id="KW-1133">Transmembrane helix</keyword>
<reference evidence="2" key="1">
    <citation type="submission" date="2020-11" db="EMBL/GenBank/DDBJ databases">
        <authorList>
            <person name="Whiteford S."/>
        </authorList>
    </citation>
    <scope>NUCLEOTIDE SEQUENCE</scope>
</reference>
<evidence type="ECO:0000313" key="2">
    <source>
        <dbReference type="EMBL" id="CAG9113325.1"/>
    </source>
</evidence>
<proteinExistence type="predicted"/>
<dbReference type="EMBL" id="CAJHNJ030000015">
    <property type="protein sequence ID" value="CAG9113325.1"/>
    <property type="molecule type" value="Genomic_DNA"/>
</dbReference>
<sequence>MQSKVPSMPPQGQTTTSSWVLYENDATSEDKSVTQVPPSAEDRKWIIVWRNVILMAVLHIGGLYGAYLFLTKAMWTTCLFGKL</sequence>
<keyword evidence="3" id="KW-1185">Reference proteome</keyword>
<keyword evidence="1" id="KW-0472">Membrane</keyword>
<dbReference type="Proteomes" id="UP000653454">
    <property type="component" value="Unassembled WGS sequence"/>
</dbReference>
<keyword evidence="1" id="KW-0812">Transmembrane</keyword>
<protein>
    <submittedName>
        <fullName evidence="2">(diamondback moth) hypothetical protein</fullName>
    </submittedName>
</protein>
<accession>A0A8S4ED63</accession>
<gene>
    <name evidence="2" type="ORF">PLXY2_LOCUS5232</name>
</gene>
<evidence type="ECO:0000256" key="1">
    <source>
        <dbReference type="SAM" id="Phobius"/>
    </source>
</evidence>
<evidence type="ECO:0000313" key="3">
    <source>
        <dbReference type="Proteomes" id="UP000653454"/>
    </source>
</evidence>
<comment type="caution">
    <text evidence="2">The sequence shown here is derived from an EMBL/GenBank/DDBJ whole genome shotgun (WGS) entry which is preliminary data.</text>
</comment>
<organism evidence="2 3">
    <name type="scientific">Plutella xylostella</name>
    <name type="common">Diamondback moth</name>
    <name type="synonym">Plutella maculipennis</name>
    <dbReference type="NCBI Taxonomy" id="51655"/>
    <lineage>
        <taxon>Eukaryota</taxon>
        <taxon>Metazoa</taxon>
        <taxon>Ecdysozoa</taxon>
        <taxon>Arthropoda</taxon>
        <taxon>Hexapoda</taxon>
        <taxon>Insecta</taxon>
        <taxon>Pterygota</taxon>
        <taxon>Neoptera</taxon>
        <taxon>Endopterygota</taxon>
        <taxon>Lepidoptera</taxon>
        <taxon>Glossata</taxon>
        <taxon>Ditrysia</taxon>
        <taxon>Yponomeutoidea</taxon>
        <taxon>Plutellidae</taxon>
        <taxon>Plutella</taxon>
    </lineage>
</organism>
<dbReference type="AlphaFoldDB" id="A0A8S4ED63"/>
<feature type="transmembrane region" description="Helical" evidence="1">
    <location>
        <begin position="47"/>
        <end position="70"/>
    </location>
</feature>
<name>A0A8S4ED63_PLUXY</name>